<evidence type="ECO:0000256" key="14">
    <source>
        <dbReference type="HAMAP-Rule" id="MF_00215"/>
    </source>
</evidence>
<evidence type="ECO:0000256" key="8">
    <source>
        <dbReference type="ARBA" id="ARBA00022679"/>
    </source>
</evidence>
<dbReference type="GO" id="GO:0005524">
    <property type="term" value="F:ATP binding"/>
    <property type="evidence" value="ECO:0007669"/>
    <property type="project" value="UniProtKB-UniRule"/>
</dbReference>
<dbReference type="EC" id="2.7.1.33" evidence="5 14"/>
<keyword evidence="10 14" id="KW-0418">Kinase</keyword>
<evidence type="ECO:0000256" key="6">
    <source>
        <dbReference type="ARBA" id="ARBA00015080"/>
    </source>
</evidence>
<comment type="subcellular location">
    <subcellularLocation>
        <location evidence="2 14 15">Cytoplasm</location>
    </subcellularLocation>
</comment>
<dbReference type="OrthoDB" id="1550976at2"/>
<protein>
    <recommendedName>
        <fullName evidence="6 14">Pantothenate kinase</fullName>
        <ecNumber evidence="5 14">2.7.1.33</ecNumber>
    </recommendedName>
    <alternativeName>
        <fullName evidence="13 14">Pantothenic acid kinase</fullName>
    </alternativeName>
</protein>
<comment type="pathway">
    <text evidence="3 14 15">Cofactor biosynthesis; coenzyme A biosynthesis; CoA from (R)-pantothenate: step 1/5.</text>
</comment>
<dbReference type="GO" id="GO:0005737">
    <property type="term" value="C:cytoplasm"/>
    <property type="evidence" value="ECO:0007669"/>
    <property type="project" value="UniProtKB-SubCell"/>
</dbReference>
<evidence type="ECO:0000256" key="13">
    <source>
        <dbReference type="ARBA" id="ARBA00032866"/>
    </source>
</evidence>
<evidence type="ECO:0000313" key="17">
    <source>
        <dbReference type="EMBL" id="EJF83184.1"/>
    </source>
</evidence>
<dbReference type="PANTHER" id="PTHR10285">
    <property type="entry name" value="URIDINE KINASE"/>
    <property type="match status" value="1"/>
</dbReference>
<dbReference type="InterPro" id="IPR027417">
    <property type="entry name" value="P-loop_NTPase"/>
</dbReference>
<reference evidence="17 18" key="1">
    <citation type="submission" date="2012-03" db="EMBL/GenBank/DDBJ databases">
        <title>The Genome Sequence of Bartonella washoensis 085-0475.</title>
        <authorList>
            <consortium name="The Broad Institute Genome Sequencing Platform"/>
            <consortium name="The Broad Institute Genome Sequencing Center for Infectious Disease"/>
            <person name="Feldgarden M."/>
            <person name="Kirby J."/>
            <person name="Kosoy M."/>
            <person name="Birtles R."/>
            <person name="Probert W.S."/>
            <person name="Chiaraviglio L."/>
            <person name="Young S.K."/>
            <person name="Zeng Q."/>
            <person name="Gargeya S."/>
            <person name="Fitzgerald M."/>
            <person name="Haas B."/>
            <person name="Abouelleil A."/>
            <person name="Alvarado L."/>
            <person name="Arachchi H.M."/>
            <person name="Berlin A."/>
            <person name="Chapman S.B."/>
            <person name="Gearin G."/>
            <person name="Goldberg J."/>
            <person name="Griggs A."/>
            <person name="Gujja S."/>
            <person name="Hansen M."/>
            <person name="Heiman D."/>
            <person name="Howarth C."/>
            <person name="Larimer J."/>
            <person name="Lui A."/>
            <person name="MacDonald P.J.P."/>
            <person name="McCowen C."/>
            <person name="Montmayeur A."/>
            <person name="Murphy C."/>
            <person name="Neiman D."/>
            <person name="Pearson M."/>
            <person name="Priest M."/>
            <person name="Roberts A."/>
            <person name="Saif S."/>
            <person name="Shea T."/>
            <person name="Sisk P."/>
            <person name="Stolte C."/>
            <person name="Sykes S."/>
            <person name="Wortman J."/>
            <person name="Nusbaum C."/>
            <person name="Birren B."/>
        </authorList>
    </citation>
    <scope>NUCLEOTIDE SEQUENCE [LARGE SCALE GENOMIC DNA]</scope>
    <source>
        <strain evidence="17 18">085-0475</strain>
    </source>
</reference>
<comment type="caution">
    <text evidence="17">The sequence shown here is derived from an EMBL/GenBank/DDBJ whole genome shotgun (WGS) entry which is preliminary data.</text>
</comment>
<evidence type="ECO:0000256" key="1">
    <source>
        <dbReference type="ARBA" id="ARBA00001206"/>
    </source>
</evidence>
<dbReference type="InterPro" id="IPR006083">
    <property type="entry name" value="PRK/URK"/>
</dbReference>
<dbReference type="HOGENOM" id="CLU_053818_1_1_5"/>
<keyword evidence="12 14" id="KW-0173">Coenzyme A biosynthesis</keyword>
<sequence>MTDMILSQIEQEDKLVKPISDLHSPYSIFTAQEWSQFRADTPLTLTFDEIKRLRSIGDPIDLKEVQRIYLSLSRLLSCHVEAVQELFQKRQQFLHPKETPKTPFIIGIAGSVAVGKSTTARILQELLKRWTSSFKVDLITTDGFLYPNAVLQQKNRMNRKGFPDSYDIKKLLNFLSAIKAGVGNVRAPLYSHMTYDVLEDQTITIDRPDILIIEGINVLQVSDLPTDGKIIPFVSDFFDFSIYVDAETEVIRCWYLERFKRLRKTAFKNPESYFHRYALLSEEEALKIAENIWQTINLKNLQENILPTRPRSNLILRKGKKHLVEYVALRRL</sequence>
<evidence type="ECO:0000256" key="3">
    <source>
        <dbReference type="ARBA" id="ARBA00005225"/>
    </source>
</evidence>
<organism evidence="17 18">
    <name type="scientific">Cardidatus Bartonella washoeensis 085-0475</name>
    <dbReference type="NCBI Taxonomy" id="1094564"/>
    <lineage>
        <taxon>Bacteria</taxon>
        <taxon>Pseudomonadati</taxon>
        <taxon>Pseudomonadota</taxon>
        <taxon>Alphaproteobacteria</taxon>
        <taxon>Hyphomicrobiales</taxon>
        <taxon>Bartonellaceae</taxon>
        <taxon>Bartonella</taxon>
    </lineage>
</organism>
<evidence type="ECO:0000259" key="16">
    <source>
        <dbReference type="Pfam" id="PF00485"/>
    </source>
</evidence>
<evidence type="ECO:0000256" key="4">
    <source>
        <dbReference type="ARBA" id="ARBA00006087"/>
    </source>
</evidence>
<keyword evidence="9 14" id="KW-0547">Nucleotide-binding</keyword>
<dbReference type="CDD" id="cd02025">
    <property type="entry name" value="PanK"/>
    <property type="match status" value="1"/>
</dbReference>
<dbReference type="NCBIfam" id="TIGR00554">
    <property type="entry name" value="panK_bact"/>
    <property type="match status" value="1"/>
</dbReference>
<evidence type="ECO:0000256" key="10">
    <source>
        <dbReference type="ARBA" id="ARBA00022777"/>
    </source>
</evidence>
<keyword evidence="8 14" id="KW-0808">Transferase</keyword>
<feature type="domain" description="Phosphoribulokinase/uridine kinase" evidence="16">
    <location>
        <begin position="105"/>
        <end position="258"/>
    </location>
</feature>
<evidence type="ECO:0000256" key="15">
    <source>
        <dbReference type="RuleBase" id="RU003530"/>
    </source>
</evidence>
<dbReference type="STRING" id="1094564.MCW_01478"/>
<accession>J0QJR4</accession>
<dbReference type="Gene3D" id="3.40.50.300">
    <property type="entry name" value="P-loop containing nucleotide triphosphate hydrolases"/>
    <property type="match status" value="1"/>
</dbReference>
<evidence type="ECO:0000256" key="12">
    <source>
        <dbReference type="ARBA" id="ARBA00022993"/>
    </source>
</evidence>
<keyword evidence="7 14" id="KW-0963">Cytoplasm</keyword>
<dbReference type="PIRSF" id="PIRSF000545">
    <property type="entry name" value="Pantothenate_kin"/>
    <property type="match status" value="1"/>
</dbReference>
<dbReference type="GO" id="GO:0004594">
    <property type="term" value="F:pantothenate kinase activity"/>
    <property type="evidence" value="ECO:0007669"/>
    <property type="project" value="UniProtKB-UniRule"/>
</dbReference>
<gene>
    <name evidence="14" type="primary">coaA</name>
    <name evidence="17" type="ORF">MCW_01478</name>
</gene>
<dbReference type="PATRIC" id="fig|1094564.3.peg.1734"/>
<dbReference type="UniPathway" id="UPA00241">
    <property type="reaction ID" value="UER00352"/>
</dbReference>
<dbReference type="EMBL" id="AILX01000030">
    <property type="protein sequence ID" value="EJF83184.1"/>
    <property type="molecule type" value="Genomic_DNA"/>
</dbReference>
<comment type="catalytic activity">
    <reaction evidence="1 14 15">
        <text>(R)-pantothenate + ATP = (R)-4'-phosphopantothenate + ADP + H(+)</text>
        <dbReference type="Rhea" id="RHEA:16373"/>
        <dbReference type="ChEBI" id="CHEBI:10986"/>
        <dbReference type="ChEBI" id="CHEBI:15378"/>
        <dbReference type="ChEBI" id="CHEBI:29032"/>
        <dbReference type="ChEBI" id="CHEBI:30616"/>
        <dbReference type="ChEBI" id="CHEBI:456216"/>
        <dbReference type="EC" id="2.7.1.33"/>
    </reaction>
</comment>
<evidence type="ECO:0000256" key="11">
    <source>
        <dbReference type="ARBA" id="ARBA00022840"/>
    </source>
</evidence>
<dbReference type="HAMAP" id="MF_00215">
    <property type="entry name" value="Pantothen_kinase_1"/>
    <property type="match status" value="1"/>
</dbReference>
<dbReference type="GO" id="GO:0015937">
    <property type="term" value="P:coenzyme A biosynthetic process"/>
    <property type="evidence" value="ECO:0007669"/>
    <property type="project" value="UniProtKB-UniRule"/>
</dbReference>
<evidence type="ECO:0000256" key="9">
    <source>
        <dbReference type="ARBA" id="ARBA00022741"/>
    </source>
</evidence>
<proteinExistence type="inferred from homology"/>
<comment type="similarity">
    <text evidence="4 14 15">Belongs to the prokaryotic pantothenate kinase family.</text>
</comment>
<evidence type="ECO:0000256" key="5">
    <source>
        <dbReference type="ARBA" id="ARBA00012102"/>
    </source>
</evidence>
<name>J0QJR4_9HYPH</name>
<feature type="binding site" evidence="14">
    <location>
        <begin position="110"/>
        <end position="117"/>
    </location>
    <ligand>
        <name>ATP</name>
        <dbReference type="ChEBI" id="CHEBI:30616"/>
    </ligand>
</feature>
<dbReference type="InterPro" id="IPR004566">
    <property type="entry name" value="PanK"/>
</dbReference>
<evidence type="ECO:0000313" key="18">
    <source>
        <dbReference type="Proteomes" id="UP000002646"/>
    </source>
</evidence>
<dbReference type="AlphaFoldDB" id="J0QJR4"/>
<evidence type="ECO:0000256" key="2">
    <source>
        <dbReference type="ARBA" id="ARBA00004496"/>
    </source>
</evidence>
<dbReference type="Proteomes" id="UP000002646">
    <property type="component" value="Unassembled WGS sequence"/>
</dbReference>
<evidence type="ECO:0000256" key="7">
    <source>
        <dbReference type="ARBA" id="ARBA00022490"/>
    </source>
</evidence>
<dbReference type="Pfam" id="PF00485">
    <property type="entry name" value="PRK"/>
    <property type="match status" value="1"/>
</dbReference>
<keyword evidence="11 14" id="KW-0067">ATP-binding</keyword>
<dbReference type="SUPFAM" id="SSF52540">
    <property type="entry name" value="P-loop containing nucleoside triphosphate hydrolases"/>
    <property type="match status" value="1"/>
</dbReference>